<dbReference type="Proteomes" id="UP000700596">
    <property type="component" value="Unassembled WGS sequence"/>
</dbReference>
<organism evidence="1 2">
    <name type="scientific">Dendryphion nanum</name>
    <dbReference type="NCBI Taxonomy" id="256645"/>
    <lineage>
        <taxon>Eukaryota</taxon>
        <taxon>Fungi</taxon>
        <taxon>Dikarya</taxon>
        <taxon>Ascomycota</taxon>
        <taxon>Pezizomycotina</taxon>
        <taxon>Dothideomycetes</taxon>
        <taxon>Pleosporomycetidae</taxon>
        <taxon>Pleosporales</taxon>
        <taxon>Torulaceae</taxon>
        <taxon>Dendryphion</taxon>
    </lineage>
</organism>
<dbReference type="InterPro" id="IPR038883">
    <property type="entry name" value="AN11006-like"/>
</dbReference>
<keyword evidence="2" id="KW-1185">Reference proteome</keyword>
<proteinExistence type="predicted"/>
<dbReference type="PANTHER" id="PTHR42085:SF1">
    <property type="entry name" value="F-BOX DOMAIN-CONTAINING PROTEIN"/>
    <property type="match status" value="1"/>
</dbReference>
<evidence type="ECO:0000313" key="1">
    <source>
        <dbReference type="EMBL" id="KAH7116987.1"/>
    </source>
</evidence>
<dbReference type="PANTHER" id="PTHR42085">
    <property type="entry name" value="F-BOX DOMAIN-CONTAINING PROTEIN"/>
    <property type="match status" value="1"/>
</dbReference>
<accession>A0A9P9IEL1</accession>
<sequence length="300" mass="34385">MQSPPFPFLNLPPELRLMVYENLPSCSKRIQFVRSSDGSTSDSCKEESTLTLIDHSAPTSILTTCRLIYQEARLIIGKKARDLQFEVSDPNYGIVPRLEADQHALPTLVGNGSIIKASIEWAKRLVEADDSAEEKPVDFNQWVSEQGYDFEATLEASQYRLKGAQTSRKVEAQYLLRFVRKSGWALYYQRRQKYMQAIEVMVPIHGTESTDDFRAAVQNFSSSMRSPHDQSTFIILERFTLLTENPERRNELAEAMALGVAAIWPELWLGPFIPQVLCMSEDVKEGNCTYARFWKDREWL</sequence>
<dbReference type="AlphaFoldDB" id="A0A9P9IEL1"/>
<comment type="caution">
    <text evidence="1">The sequence shown here is derived from an EMBL/GenBank/DDBJ whole genome shotgun (WGS) entry which is preliminary data.</text>
</comment>
<evidence type="ECO:0000313" key="2">
    <source>
        <dbReference type="Proteomes" id="UP000700596"/>
    </source>
</evidence>
<name>A0A9P9IEL1_9PLEO</name>
<evidence type="ECO:0008006" key="3">
    <source>
        <dbReference type="Google" id="ProtNLM"/>
    </source>
</evidence>
<dbReference type="EMBL" id="JAGMWT010000014">
    <property type="protein sequence ID" value="KAH7116987.1"/>
    <property type="molecule type" value="Genomic_DNA"/>
</dbReference>
<reference evidence="1" key="1">
    <citation type="journal article" date="2021" name="Nat. Commun.">
        <title>Genetic determinants of endophytism in the Arabidopsis root mycobiome.</title>
        <authorList>
            <person name="Mesny F."/>
            <person name="Miyauchi S."/>
            <person name="Thiergart T."/>
            <person name="Pickel B."/>
            <person name="Atanasova L."/>
            <person name="Karlsson M."/>
            <person name="Huettel B."/>
            <person name="Barry K.W."/>
            <person name="Haridas S."/>
            <person name="Chen C."/>
            <person name="Bauer D."/>
            <person name="Andreopoulos W."/>
            <person name="Pangilinan J."/>
            <person name="LaButti K."/>
            <person name="Riley R."/>
            <person name="Lipzen A."/>
            <person name="Clum A."/>
            <person name="Drula E."/>
            <person name="Henrissat B."/>
            <person name="Kohler A."/>
            <person name="Grigoriev I.V."/>
            <person name="Martin F.M."/>
            <person name="Hacquard S."/>
        </authorList>
    </citation>
    <scope>NUCLEOTIDE SEQUENCE</scope>
    <source>
        <strain evidence="1">MPI-CAGE-CH-0243</strain>
    </source>
</reference>
<gene>
    <name evidence="1" type="ORF">B0J11DRAFT_583688</name>
</gene>
<protein>
    <recommendedName>
        <fullName evidence="3">F-box protein</fullName>
    </recommendedName>
</protein>